<dbReference type="Gene3D" id="3.40.630.30">
    <property type="match status" value="1"/>
</dbReference>
<dbReference type="EMBL" id="PQSP01000010">
    <property type="protein sequence ID" value="RUS65691.1"/>
    <property type="molecule type" value="Genomic_DNA"/>
</dbReference>
<dbReference type="RefSeq" id="WP_162615360.1">
    <property type="nucleotide sequence ID" value="NZ_PQSP01000010.1"/>
</dbReference>
<sequence length="240" mass="26541">MTAPDEKHDMPGTAAQAFEPKPRQAATIHALTPSYLEDIRKHVHALNERDRYMRFGFQATDDQIDDYLDKIDFNRDDVFGVLDNDLNVVGVAHLAYGAENSSPRMAEFGVSVSAEARGQGLGGQLFAYAAQRARRRGIDQMFIHTLSKNVAMIKIVKKAGAEIFRDGGEIDAYLNLLTEPQVHMWMDMQAAAQDHAARMDYGIKVGLKFLKDMSAIGGKDKAIAMSKSNPNPDEGKPSDQ</sequence>
<reference evidence="3 4" key="1">
    <citation type="submission" date="2018-01" db="EMBL/GenBank/DDBJ databases">
        <title>Saezia sanguinis gen. nov., sp. nov., in the order Burkholderiales isolated from human blood.</title>
        <authorList>
            <person name="Medina-Pascual M.J."/>
            <person name="Valdezate S."/>
            <person name="Monzon S."/>
            <person name="Cuesta I."/>
            <person name="Carrasco G."/>
            <person name="Villalon P."/>
            <person name="Saez-Nieto J.A."/>
        </authorList>
    </citation>
    <scope>NUCLEOTIDE SEQUENCE [LARGE SCALE GENOMIC DNA]</scope>
    <source>
        <strain evidence="3 4">CNM695-12</strain>
    </source>
</reference>
<dbReference type="CDD" id="cd04301">
    <property type="entry name" value="NAT_SF"/>
    <property type="match status" value="1"/>
</dbReference>
<dbReference type="Proteomes" id="UP000286947">
    <property type="component" value="Unassembled WGS sequence"/>
</dbReference>
<feature type="region of interest" description="Disordered" evidence="1">
    <location>
        <begin position="1"/>
        <end position="22"/>
    </location>
</feature>
<evidence type="ECO:0000259" key="2">
    <source>
        <dbReference type="PROSITE" id="PS51186"/>
    </source>
</evidence>
<dbReference type="InterPro" id="IPR016181">
    <property type="entry name" value="Acyl_CoA_acyltransferase"/>
</dbReference>
<gene>
    <name evidence="3" type="ORF">CUZ56_02777</name>
</gene>
<evidence type="ECO:0000256" key="1">
    <source>
        <dbReference type="SAM" id="MobiDB-lite"/>
    </source>
</evidence>
<accession>A0A433SAD1</accession>
<dbReference type="GO" id="GO:0016747">
    <property type="term" value="F:acyltransferase activity, transferring groups other than amino-acyl groups"/>
    <property type="evidence" value="ECO:0007669"/>
    <property type="project" value="InterPro"/>
</dbReference>
<dbReference type="Pfam" id="PF00583">
    <property type="entry name" value="Acetyltransf_1"/>
    <property type="match status" value="1"/>
</dbReference>
<protein>
    <recommendedName>
        <fullName evidence="2">N-acetyltransferase domain-containing protein</fullName>
    </recommendedName>
</protein>
<keyword evidence="4" id="KW-1185">Reference proteome</keyword>
<feature type="domain" description="N-acetyltransferase" evidence="2">
    <location>
        <begin position="26"/>
        <end position="180"/>
    </location>
</feature>
<dbReference type="AlphaFoldDB" id="A0A433SAD1"/>
<name>A0A433SAD1_9BURK</name>
<feature type="compositionally biased region" description="Basic and acidic residues" evidence="1">
    <location>
        <begin position="1"/>
        <end position="10"/>
    </location>
</feature>
<dbReference type="SUPFAM" id="SSF55729">
    <property type="entry name" value="Acyl-CoA N-acyltransferases (Nat)"/>
    <property type="match status" value="1"/>
</dbReference>
<dbReference type="PROSITE" id="PS51186">
    <property type="entry name" value="GNAT"/>
    <property type="match status" value="1"/>
</dbReference>
<comment type="caution">
    <text evidence="3">The sequence shown here is derived from an EMBL/GenBank/DDBJ whole genome shotgun (WGS) entry which is preliminary data.</text>
</comment>
<evidence type="ECO:0000313" key="4">
    <source>
        <dbReference type="Proteomes" id="UP000286947"/>
    </source>
</evidence>
<evidence type="ECO:0000313" key="3">
    <source>
        <dbReference type="EMBL" id="RUS65691.1"/>
    </source>
</evidence>
<proteinExistence type="predicted"/>
<organism evidence="3 4">
    <name type="scientific">Saezia sanguinis</name>
    <dbReference type="NCBI Taxonomy" id="1965230"/>
    <lineage>
        <taxon>Bacteria</taxon>
        <taxon>Pseudomonadati</taxon>
        <taxon>Pseudomonadota</taxon>
        <taxon>Betaproteobacteria</taxon>
        <taxon>Burkholderiales</taxon>
        <taxon>Saeziaceae</taxon>
        <taxon>Saezia</taxon>
    </lineage>
</organism>
<dbReference type="InterPro" id="IPR000182">
    <property type="entry name" value="GNAT_dom"/>
</dbReference>